<dbReference type="SUPFAM" id="SSF46689">
    <property type="entry name" value="Homeodomain-like"/>
    <property type="match status" value="2"/>
</dbReference>
<dbReference type="InterPro" id="IPR018062">
    <property type="entry name" value="HTH_AraC-typ_CS"/>
</dbReference>
<feature type="domain" description="HTH araC/xylS-type" evidence="9">
    <location>
        <begin position="445"/>
        <end position="543"/>
    </location>
</feature>
<dbReference type="SMART" id="SM00342">
    <property type="entry name" value="HTH_ARAC"/>
    <property type="match status" value="1"/>
</dbReference>
<dbReference type="InterPro" id="IPR001789">
    <property type="entry name" value="Sig_transdc_resp-reg_receiver"/>
</dbReference>
<dbReference type="PROSITE" id="PS01124">
    <property type="entry name" value="HTH_ARAC_FAMILY_2"/>
    <property type="match status" value="1"/>
</dbReference>
<dbReference type="InterPro" id="IPR009057">
    <property type="entry name" value="Homeodomain-like_sf"/>
</dbReference>
<dbReference type="InterPro" id="IPR051552">
    <property type="entry name" value="HptR"/>
</dbReference>
<gene>
    <name evidence="11" type="ORF">RQP52_14620</name>
</gene>
<keyword evidence="2" id="KW-0963">Cytoplasm</keyword>
<dbReference type="Pfam" id="PF00072">
    <property type="entry name" value="Response_reg"/>
    <property type="match status" value="1"/>
</dbReference>
<name>A0ABU3RDG5_9BACL</name>
<sequence>MYKLLIVEDEPLIRTGIKHYFNWQDLEVSHIVEADNGKNGLTMALQEKPHLIITDIRMPEMDGLEMIEHLRPQLPDTVFVILTGFNEFAYAQQAIRLGGVHGFLLKPLEYEESLATIQSCLQEIVARQKKRETHSELIQESKLSKGSEWLQLLLEEPDLAAAQEGKLQHLFEFQSDNYAYVPFVISWLPMKTAAPLAKNNIKLLSATWIDDMISSLYSTETARQIITYMYRSKLYGIAILNSPCAQVDQRFAFQQQERLLKQAGEVSQTSIFMAIGESTDRLPELGHLMHQTDKALWQRYYEPGRHVFLAPSGETPYSGKTSTIHLNDQDKKQLYTCLEIANAEEIKKLLHRFEKDNLTHMPQIAPARWLAFLQELIGFCIQFANKNSIPFESVYSDKLLSLAFVDDFSTFEALFDWLGDWMAQLGTLSQDGSLSDQQQDVLIFEHIASFIKQNIAEDVTLQMVADRFFYNPSYLSRLFKRKLDKNYMRFVTEIRIAYAQELLKKPDLLVTDICTMCGYKSYKHFVKTFGLIAQMTPTEYRKKWGWS</sequence>
<evidence type="ECO:0000256" key="2">
    <source>
        <dbReference type="ARBA" id="ARBA00022490"/>
    </source>
</evidence>
<evidence type="ECO:0000256" key="4">
    <source>
        <dbReference type="ARBA" id="ARBA00023012"/>
    </source>
</evidence>
<dbReference type="SUPFAM" id="SSF52172">
    <property type="entry name" value="CheY-like"/>
    <property type="match status" value="1"/>
</dbReference>
<evidence type="ECO:0000256" key="5">
    <source>
        <dbReference type="ARBA" id="ARBA00023015"/>
    </source>
</evidence>
<feature type="domain" description="Response regulatory" evidence="10">
    <location>
        <begin position="3"/>
        <end position="121"/>
    </location>
</feature>
<dbReference type="RefSeq" id="WP_315952416.1">
    <property type="nucleotide sequence ID" value="NZ_JAWCUD010000004.1"/>
</dbReference>
<dbReference type="PANTHER" id="PTHR42713">
    <property type="entry name" value="HISTIDINE KINASE-RELATED"/>
    <property type="match status" value="1"/>
</dbReference>
<keyword evidence="12" id="KW-1185">Reference proteome</keyword>
<dbReference type="Pfam" id="PF12833">
    <property type="entry name" value="HTH_18"/>
    <property type="match status" value="1"/>
</dbReference>
<comment type="subcellular location">
    <subcellularLocation>
        <location evidence="1">Cytoplasm</location>
    </subcellularLocation>
</comment>
<evidence type="ECO:0000259" key="10">
    <source>
        <dbReference type="PROSITE" id="PS50110"/>
    </source>
</evidence>
<comment type="caution">
    <text evidence="11">The sequence shown here is derived from an EMBL/GenBank/DDBJ whole genome shotgun (WGS) entry which is preliminary data.</text>
</comment>
<dbReference type="Proteomes" id="UP001260980">
    <property type="component" value="Unassembled WGS sequence"/>
</dbReference>
<keyword evidence="4" id="KW-0902">Two-component regulatory system</keyword>
<dbReference type="EMBL" id="JAWCUD010000004">
    <property type="protein sequence ID" value="MDU0202335.1"/>
    <property type="molecule type" value="Genomic_DNA"/>
</dbReference>
<dbReference type="PANTHER" id="PTHR42713:SF3">
    <property type="entry name" value="TRANSCRIPTIONAL REGULATORY PROTEIN HPTR"/>
    <property type="match status" value="1"/>
</dbReference>
<keyword evidence="7" id="KW-0804">Transcription</keyword>
<accession>A0ABU3RDG5</accession>
<dbReference type="PROSITE" id="PS50110">
    <property type="entry name" value="RESPONSE_REGULATORY"/>
    <property type="match status" value="1"/>
</dbReference>
<feature type="modified residue" description="4-aspartylphosphate" evidence="8">
    <location>
        <position position="55"/>
    </location>
</feature>
<keyword evidence="5" id="KW-0805">Transcription regulation</keyword>
<keyword evidence="3 8" id="KW-0597">Phosphoprotein</keyword>
<protein>
    <submittedName>
        <fullName evidence="11">Response regulator</fullName>
    </submittedName>
</protein>
<dbReference type="Gene3D" id="3.40.50.2300">
    <property type="match status" value="1"/>
</dbReference>
<evidence type="ECO:0000313" key="11">
    <source>
        <dbReference type="EMBL" id="MDU0202335.1"/>
    </source>
</evidence>
<dbReference type="InterPro" id="IPR011006">
    <property type="entry name" value="CheY-like_superfamily"/>
</dbReference>
<keyword evidence="6" id="KW-0238">DNA-binding</keyword>
<proteinExistence type="predicted"/>
<evidence type="ECO:0000256" key="6">
    <source>
        <dbReference type="ARBA" id="ARBA00023125"/>
    </source>
</evidence>
<dbReference type="InterPro" id="IPR018060">
    <property type="entry name" value="HTH_AraC"/>
</dbReference>
<evidence type="ECO:0000313" key="12">
    <source>
        <dbReference type="Proteomes" id="UP001260980"/>
    </source>
</evidence>
<dbReference type="Gene3D" id="1.10.10.60">
    <property type="entry name" value="Homeodomain-like"/>
    <property type="match status" value="2"/>
</dbReference>
<dbReference type="SMART" id="SM00448">
    <property type="entry name" value="REC"/>
    <property type="match status" value="1"/>
</dbReference>
<evidence type="ECO:0000256" key="3">
    <source>
        <dbReference type="ARBA" id="ARBA00022553"/>
    </source>
</evidence>
<evidence type="ECO:0000259" key="9">
    <source>
        <dbReference type="PROSITE" id="PS01124"/>
    </source>
</evidence>
<evidence type="ECO:0000256" key="8">
    <source>
        <dbReference type="PROSITE-ProRule" id="PRU00169"/>
    </source>
</evidence>
<evidence type="ECO:0000256" key="1">
    <source>
        <dbReference type="ARBA" id="ARBA00004496"/>
    </source>
</evidence>
<dbReference type="CDD" id="cd17536">
    <property type="entry name" value="REC_YesN-like"/>
    <property type="match status" value="1"/>
</dbReference>
<dbReference type="PROSITE" id="PS00041">
    <property type="entry name" value="HTH_ARAC_FAMILY_1"/>
    <property type="match status" value="1"/>
</dbReference>
<reference evidence="11 12" key="1">
    <citation type="submission" date="2023-10" db="EMBL/GenBank/DDBJ databases">
        <title>Paenibacillus strain PFR10 Genome sequencing and assembly.</title>
        <authorList>
            <person name="Kim I."/>
        </authorList>
    </citation>
    <scope>NUCLEOTIDE SEQUENCE [LARGE SCALE GENOMIC DNA]</scope>
    <source>
        <strain evidence="11 12">PFR10</strain>
    </source>
</reference>
<organism evidence="11 12">
    <name type="scientific">Paenibacillus violae</name>
    <dbReference type="NCBI Taxonomy" id="3077234"/>
    <lineage>
        <taxon>Bacteria</taxon>
        <taxon>Bacillati</taxon>
        <taxon>Bacillota</taxon>
        <taxon>Bacilli</taxon>
        <taxon>Bacillales</taxon>
        <taxon>Paenibacillaceae</taxon>
        <taxon>Paenibacillus</taxon>
    </lineage>
</organism>
<evidence type="ECO:0000256" key="7">
    <source>
        <dbReference type="ARBA" id="ARBA00023163"/>
    </source>
</evidence>